<organism evidence="1 2">
    <name type="scientific">Herbaspirillum chlorophenolicum</name>
    <dbReference type="NCBI Taxonomy" id="211589"/>
    <lineage>
        <taxon>Bacteria</taxon>
        <taxon>Pseudomonadati</taxon>
        <taxon>Pseudomonadota</taxon>
        <taxon>Betaproteobacteria</taxon>
        <taxon>Burkholderiales</taxon>
        <taxon>Oxalobacteraceae</taxon>
        <taxon>Herbaspirillum</taxon>
    </lineage>
</organism>
<gene>
    <name evidence="1" type="ORF">ACIPEN_19545</name>
</gene>
<keyword evidence="2" id="KW-1185">Reference proteome</keyword>
<comment type="caution">
    <text evidence="1">The sequence shown here is derived from an EMBL/GenBank/DDBJ whole genome shotgun (WGS) entry which is preliminary data.</text>
</comment>
<reference evidence="1 2" key="1">
    <citation type="submission" date="2024-10" db="EMBL/GenBank/DDBJ databases">
        <title>The Natural Products Discovery Center: Release of the First 8490 Sequenced Strains for Exploring Actinobacteria Biosynthetic Diversity.</title>
        <authorList>
            <person name="Kalkreuter E."/>
            <person name="Kautsar S.A."/>
            <person name="Yang D."/>
            <person name="Bader C.D."/>
            <person name="Teijaro C.N."/>
            <person name="Fluegel L."/>
            <person name="Davis C.M."/>
            <person name="Simpson J.R."/>
            <person name="Lauterbach L."/>
            <person name="Steele A.D."/>
            <person name="Gui C."/>
            <person name="Meng S."/>
            <person name="Li G."/>
            <person name="Viehrig K."/>
            <person name="Ye F."/>
            <person name="Su P."/>
            <person name="Kiefer A.F."/>
            <person name="Nichols A."/>
            <person name="Cepeda A.J."/>
            <person name="Yan W."/>
            <person name="Fan B."/>
            <person name="Jiang Y."/>
            <person name="Adhikari A."/>
            <person name="Zheng C.-J."/>
            <person name="Schuster L."/>
            <person name="Cowan T.M."/>
            <person name="Smanski M.J."/>
            <person name="Chevrette M.G."/>
            <person name="De Carvalho L.P.S."/>
            <person name="Shen B."/>
        </authorList>
    </citation>
    <scope>NUCLEOTIDE SEQUENCE [LARGE SCALE GENOMIC DNA]</scope>
    <source>
        <strain evidence="1 2">NPDC087045</strain>
    </source>
</reference>
<evidence type="ECO:0000313" key="1">
    <source>
        <dbReference type="EMBL" id="MFJ3048031.1"/>
    </source>
</evidence>
<proteinExistence type="predicted"/>
<sequence>MLVKGAGMTAHRMVGAARIGEAGLQYRVSSSLQKPCGTQNIIELQSRMTAKAGMEPGIAGLSFW</sequence>
<protein>
    <submittedName>
        <fullName evidence="1">Uncharacterized protein</fullName>
    </submittedName>
</protein>
<dbReference type="RefSeq" id="WP_402702859.1">
    <property type="nucleotide sequence ID" value="NZ_JBIUZV010000014.1"/>
</dbReference>
<accession>A0ABW8F421</accession>
<evidence type="ECO:0000313" key="2">
    <source>
        <dbReference type="Proteomes" id="UP001617427"/>
    </source>
</evidence>
<name>A0ABW8F421_9BURK</name>
<dbReference type="EMBL" id="JBIUZV010000014">
    <property type="protein sequence ID" value="MFJ3048031.1"/>
    <property type="molecule type" value="Genomic_DNA"/>
</dbReference>
<dbReference type="Proteomes" id="UP001617427">
    <property type="component" value="Unassembled WGS sequence"/>
</dbReference>